<dbReference type="InterPro" id="IPR001478">
    <property type="entry name" value="PDZ"/>
</dbReference>
<dbReference type="AlphaFoldDB" id="A0A0G0PT12"/>
<gene>
    <name evidence="3" type="ORF">UT64_C0065G0002</name>
</gene>
<dbReference type="GO" id="GO:0006508">
    <property type="term" value="P:proteolysis"/>
    <property type="evidence" value="ECO:0007669"/>
    <property type="project" value="TreeGrafter"/>
</dbReference>
<dbReference type="SUPFAM" id="SSF50156">
    <property type="entry name" value="PDZ domain-like"/>
    <property type="match status" value="1"/>
</dbReference>
<sequence length="388" mass="42970">MEKDDKRKSFLPILLISVFFALLAGIVGELLARSYLINSAFNIPLLGEINVSDTNPDMSNFVIREAKKVVVEQNDKTAETANAVSGSLVGIYKKKTPGTIKNFDLSNYYTSKEVLGQGLIITSDGWIITNSSFILEKPDSYKNYVVVTKDKKNYQIDKVITDKLTKFYFIHISAKDLPVRKFAEPKDIKNGQTILSVSQDSSIIFTSLVNGKKYNDLISFTDKFNDNLILSDNLSKEWRGPAVFNMGGDIVGLVNEDGKVESIRHLNNAISSIFKNKEIKRSSLGLYYIQVEKLNEVRTVKDAKQGLPTKGAMVAKNPEGIAVIKGSPAEAAGLKEGDVITLVENNEVDQITNLTDAIQEYAPGTKVNITYLRQGEEKEAELVLGELK</sequence>
<evidence type="ECO:0000256" key="1">
    <source>
        <dbReference type="ARBA" id="ARBA00010541"/>
    </source>
</evidence>
<evidence type="ECO:0000313" key="3">
    <source>
        <dbReference type="EMBL" id="KKR31304.1"/>
    </source>
</evidence>
<dbReference type="InterPro" id="IPR043504">
    <property type="entry name" value="Peptidase_S1_PA_chymotrypsin"/>
</dbReference>
<dbReference type="Pfam" id="PF13180">
    <property type="entry name" value="PDZ_2"/>
    <property type="match status" value="1"/>
</dbReference>
<dbReference type="SUPFAM" id="SSF50494">
    <property type="entry name" value="Trypsin-like serine proteases"/>
    <property type="match status" value="1"/>
</dbReference>
<accession>A0A0G0PT12</accession>
<comment type="caution">
    <text evidence="3">The sequence shown here is derived from an EMBL/GenBank/DDBJ whole genome shotgun (WGS) entry which is preliminary data.</text>
</comment>
<proteinExistence type="inferred from homology"/>
<dbReference type="EMBL" id="LBXO01000065">
    <property type="protein sequence ID" value="KKR31304.1"/>
    <property type="molecule type" value="Genomic_DNA"/>
</dbReference>
<dbReference type="PANTHER" id="PTHR22939">
    <property type="entry name" value="SERINE PROTEASE FAMILY S1C HTRA-RELATED"/>
    <property type="match status" value="1"/>
</dbReference>
<organism evidence="3 4">
    <name type="scientific">Candidatus Falkowbacteria bacterium GW2011_GWF2_39_8</name>
    <dbReference type="NCBI Taxonomy" id="1618642"/>
    <lineage>
        <taxon>Bacteria</taxon>
        <taxon>Candidatus Falkowiibacteriota</taxon>
    </lineage>
</organism>
<evidence type="ECO:0000259" key="2">
    <source>
        <dbReference type="Pfam" id="PF13180"/>
    </source>
</evidence>
<protein>
    <submittedName>
        <fullName evidence="3">Trypsin</fullName>
    </submittedName>
</protein>
<dbReference type="InterPro" id="IPR009003">
    <property type="entry name" value="Peptidase_S1_PA"/>
</dbReference>
<dbReference type="Gene3D" id="2.40.10.10">
    <property type="entry name" value="Trypsin-like serine proteases"/>
    <property type="match status" value="2"/>
</dbReference>
<comment type="similarity">
    <text evidence="1">Belongs to the peptidase S1C family.</text>
</comment>
<name>A0A0G0PT12_9BACT</name>
<dbReference type="Gene3D" id="2.30.42.10">
    <property type="match status" value="1"/>
</dbReference>
<dbReference type="SMR" id="A0A0G0PT12"/>
<dbReference type="PANTHER" id="PTHR22939:SF129">
    <property type="entry name" value="SERINE PROTEASE HTRA2, MITOCHONDRIAL"/>
    <property type="match status" value="1"/>
</dbReference>
<reference evidence="3 4" key="1">
    <citation type="journal article" date="2015" name="Nature">
        <title>rRNA introns, odd ribosomes, and small enigmatic genomes across a large radiation of phyla.</title>
        <authorList>
            <person name="Brown C.T."/>
            <person name="Hug L.A."/>
            <person name="Thomas B.C."/>
            <person name="Sharon I."/>
            <person name="Castelle C.J."/>
            <person name="Singh A."/>
            <person name="Wilkins M.J."/>
            <person name="Williams K.H."/>
            <person name="Banfield J.F."/>
        </authorList>
    </citation>
    <scope>NUCLEOTIDE SEQUENCE [LARGE SCALE GENOMIC DNA]</scope>
</reference>
<feature type="domain" description="PDZ" evidence="2">
    <location>
        <begin position="311"/>
        <end position="382"/>
    </location>
</feature>
<dbReference type="GO" id="GO:0004252">
    <property type="term" value="F:serine-type endopeptidase activity"/>
    <property type="evidence" value="ECO:0007669"/>
    <property type="project" value="TreeGrafter"/>
</dbReference>
<evidence type="ECO:0000313" key="4">
    <source>
        <dbReference type="Proteomes" id="UP000034137"/>
    </source>
</evidence>
<dbReference type="InterPro" id="IPR036034">
    <property type="entry name" value="PDZ_sf"/>
</dbReference>
<dbReference type="Proteomes" id="UP000034137">
    <property type="component" value="Unassembled WGS sequence"/>
</dbReference>